<evidence type="ECO:0000256" key="4">
    <source>
        <dbReference type="SAM" id="Phobius"/>
    </source>
</evidence>
<feature type="transmembrane region" description="Helical" evidence="4">
    <location>
        <begin position="363"/>
        <end position="384"/>
    </location>
</feature>
<feature type="transmembrane region" description="Helical" evidence="4">
    <location>
        <begin position="258"/>
        <end position="280"/>
    </location>
</feature>
<dbReference type="Gene3D" id="2.40.30.170">
    <property type="match status" value="1"/>
</dbReference>
<evidence type="ECO:0000313" key="6">
    <source>
        <dbReference type="Proteomes" id="UP000215086"/>
    </source>
</evidence>
<feature type="transmembrane region" description="Helical" evidence="4">
    <location>
        <begin position="396"/>
        <end position="415"/>
    </location>
</feature>
<keyword evidence="4" id="KW-0812">Transmembrane</keyword>
<keyword evidence="4" id="KW-1133">Transmembrane helix</keyword>
<dbReference type="AlphaFoldDB" id="A0A286RI82"/>
<feature type="transmembrane region" description="Helical" evidence="4">
    <location>
        <begin position="286"/>
        <end position="305"/>
    </location>
</feature>
<feature type="coiled-coil region" evidence="3">
    <location>
        <begin position="509"/>
        <end position="536"/>
    </location>
</feature>
<dbReference type="KEGG" id="ttf:THTE_3069"/>
<reference evidence="5 6" key="1">
    <citation type="journal article" name="Front. Microbiol.">
        <title>Sugar Metabolism of the First Thermophilic Planctomycete Thermogutta terrifontis: Comparative Genomic and Transcriptomic Approaches.</title>
        <authorList>
            <person name="Elcheninov A.G."/>
            <person name="Menzel P."/>
            <person name="Gudbergsdottir S.R."/>
            <person name="Slesarev A.I."/>
            <person name="Kadnikov V.V."/>
            <person name="Krogh A."/>
            <person name="Bonch-Osmolovskaya E.A."/>
            <person name="Peng X."/>
            <person name="Kublanov I.V."/>
        </authorList>
    </citation>
    <scope>NUCLEOTIDE SEQUENCE [LARGE SCALE GENOMIC DNA]</scope>
    <source>
        <strain evidence="5 6">R1</strain>
    </source>
</reference>
<accession>A0A286RI82</accession>
<dbReference type="SUPFAM" id="SSF111369">
    <property type="entry name" value="HlyD-like secretion proteins"/>
    <property type="match status" value="1"/>
</dbReference>
<dbReference type="GO" id="GO:0030313">
    <property type="term" value="C:cell envelope"/>
    <property type="evidence" value="ECO:0007669"/>
    <property type="project" value="UniProtKB-SubCell"/>
</dbReference>
<protein>
    <submittedName>
        <fullName evidence="5">Peptidase, M50 family</fullName>
    </submittedName>
</protein>
<organism evidence="5 6">
    <name type="scientific">Thermogutta terrifontis</name>
    <dbReference type="NCBI Taxonomy" id="1331910"/>
    <lineage>
        <taxon>Bacteria</taxon>
        <taxon>Pseudomonadati</taxon>
        <taxon>Planctomycetota</taxon>
        <taxon>Planctomycetia</taxon>
        <taxon>Pirellulales</taxon>
        <taxon>Thermoguttaceae</taxon>
        <taxon>Thermogutta</taxon>
    </lineage>
</organism>
<dbReference type="OrthoDB" id="9759690at2"/>
<name>A0A286RI82_9BACT</name>
<dbReference type="PANTHER" id="PTHR32347:SF23">
    <property type="entry name" value="BLL5650 PROTEIN"/>
    <property type="match status" value="1"/>
</dbReference>
<sequence>MVTLADSLLSSSARPLPIRKRPDLVAQRQRYEGEVYWVVKDPVGLNYFRFQEEEFFILNQLDGRSSLDEIKARFEAEFPPQKITLEELQQFIGMLHRSGLVVAAAPEQGRQLLKRRAERRKQEWINALSNILALRFRGIDPERILNALYPWVRWMFHPAFLIACVILWLAALLLVAAEFRVFLSRLPSFYQFFTPTNALWLAVTLAITKILHEFGHGLSCKHFGGECHEMGVMLLVLTPCLYCNVSDSWMLPNRWHRAAIGAAGIFVELTLAAIATFVWWFSEPGLINHLALNVMFICSVSTVVFNGNPLLRYDGYYVLADILEIPNLRQKATQILSRTAAKWFLGLELPEDPFLPQRHHALFITYSVAAAIYRWVVVLSILLFLNKFFKPYRLEIIGHAIAIGALYGLVVHPLYQLGKFFYVPGRWNEVKKPRLMMTLVGLALLVAFVVFVPLPYRVMCTCEIQPQDPAPVYVDVPGRLEEILVRPGQHVKAGQPLAKLADHDLEIEIARLESLYRQYAARLSALERRRSEDEAAANELPSLREAIQTVAQQLAERKADQQRLLLVAPRDGVVVPPPWRVTHEDPDAPLPEWSGSPLEPQNIGALLKEGDLFCTIADPNRMEAILVIDQADIEFVQPGLFVRIKLDELPWKTLTGHVEEVAKREVEAASPRLAGKAGGELPTKTDPTTGVEKPIGTVYQARVPLPNPDGLLIPGLRGRAKVHVDYAHWLSLGQRIWRFVTRTFNFRL</sequence>
<evidence type="ECO:0000313" key="5">
    <source>
        <dbReference type="EMBL" id="ASV75671.1"/>
    </source>
</evidence>
<dbReference type="EMBL" id="CP018477">
    <property type="protein sequence ID" value="ASV75671.1"/>
    <property type="molecule type" value="Genomic_DNA"/>
</dbReference>
<gene>
    <name evidence="5" type="ORF">THTE_3069</name>
</gene>
<proteinExistence type="predicted"/>
<feature type="transmembrane region" description="Helical" evidence="4">
    <location>
        <begin position="435"/>
        <end position="456"/>
    </location>
</feature>
<keyword evidence="6" id="KW-1185">Reference proteome</keyword>
<comment type="subcellular location">
    <subcellularLocation>
        <location evidence="1">Cell envelope</location>
    </subcellularLocation>
</comment>
<dbReference type="InterPro" id="IPR050465">
    <property type="entry name" value="UPF0194_transport"/>
</dbReference>
<feature type="transmembrane region" description="Helical" evidence="4">
    <location>
        <begin position="189"/>
        <end position="211"/>
    </location>
</feature>
<feature type="transmembrane region" description="Helical" evidence="4">
    <location>
        <begin position="159"/>
        <end position="177"/>
    </location>
</feature>
<dbReference type="Gene3D" id="2.40.50.100">
    <property type="match status" value="1"/>
</dbReference>
<dbReference type="PANTHER" id="PTHR32347">
    <property type="entry name" value="EFFLUX SYSTEM COMPONENT YKNX-RELATED"/>
    <property type="match status" value="1"/>
</dbReference>
<evidence type="ECO:0000256" key="3">
    <source>
        <dbReference type="SAM" id="Coils"/>
    </source>
</evidence>
<dbReference type="RefSeq" id="WP_095415664.1">
    <property type="nucleotide sequence ID" value="NZ_CP018477.1"/>
</dbReference>
<evidence type="ECO:0000256" key="1">
    <source>
        <dbReference type="ARBA" id="ARBA00004196"/>
    </source>
</evidence>
<keyword evidence="4" id="KW-0472">Membrane</keyword>
<keyword evidence="2 3" id="KW-0175">Coiled coil</keyword>
<dbReference type="Proteomes" id="UP000215086">
    <property type="component" value="Chromosome"/>
</dbReference>
<evidence type="ECO:0000256" key="2">
    <source>
        <dbReference type="ARBA" id="ARBA00023054"/>
    </source>
</evidence>